<feature type="domain" description="Dynein heavy chain C-terminal" evidence="27">
    <location>
        <begin position="3873"/>
        <end position="4193"/>
    </location>
</feature>
<dbReference type="FunFam" id="3.40.50.300:FF:002141">
    <property type="entry name" value="Dynein heavy chain"/>
    <property type="match status" value="1"/>
</dbReference>
<keyword evidence="9" id="KW-0282">Flagellum</keyword>
<sequence length="4197" mass="473061">MPSSGSPTQAPLPDFEWDDDLIESWTLNLPPPSSSVTAGSGPLALASTIQPKKKKKPSSSSGIAVKYDSAAPVDPAARQEAKMLKSGDLSTALNTMLKDVYASFPQPSSTETPYVPIMPLYMYDDSSLETLKSPAEIIANGTVEGEDGASLEGAGLYVNENPEGEEGYNGSIGTFKRALITGWDEKGQVFEGMWYESAEQGRWKRCEVCFDGEDRFTFFTRFKSAIERRKTAESLLKFNLYISSMPVTSSTSSLPSAQAQRIMSMSHSDGMSSSSVQLLSEVEREYEGEMNRKIFEANVINNSNKRSFRQLALPSPPPKPTPPQSGVVACAEYDFKGGEEAFKESTFLTESAAIEAVLAVQVESNKILPILVLPTSHKESLTLQEFKTEGQSFSGDQFRTLKDDWPSHTSKGIRRALTNCSRYDLDEGDMRKYKDQEINSFLSRANKLMTDTLFTVTSNSLEKYSEYITNNCKGSVTVNSTSDVKVDRPERHPSEPPRDPPLFKVQIRVKSEKICLNQEAVDTRAAEIQAWEESPEAKKPKAVNPHDPIEPLMGLVFEYSTPPEEYGEAVIAAFEKVTKDLQGIHHVQRFVMERLFWPVPEVIGSVKGDEDWWIELRETIKSDVEDATAPLGTYLEKFATYEKFLNLDVEEYIGSLTHAGGGDDDDDDDDDDDGAPLADGETKPTKPVKVNLMSLEATLAKHTNEKHAIEDDVPNVALDCGLFSINPQPIKSLLIAKHDSIISRLLTTHEEHCRLMVQYLNESFESIIKRLKLQPNNVEETTELQEMLNTIDQQTDPLQLKIDEMKQYFDVLDKFDHRISVEQSNAKWNNVAWPSKITQQCADSANVILAAKEKYLNDMLSEQKRFEESLVVLEKEVETFGNYDQLSQVDEISKHAASVTEKLAEADAKAQLFNSREGLFEKEITDYELLVKVKKTFEPYNNLWQTAAAWLKAYKVWTEGEFTAIDAEGCERQVETNLTTISKTVRFFEQQGMPAQSKIATEIKKQVTGFRPNVPLVIALRNPGMRERHWESLSKNLGLSNLAPDDDTTLNSYLELELGDNMEMITKVAEAAGKEYQIESALDNMVNEWDGQDLQILAYKETGTGILKGVDEVNAILDEHVTMTQAMAFSAFKGPFEERIESWNSKLYMVSEVLEAWLKVQRDWLYLQPIFESPDINKQLPTEGRKFANVDKMWRSTISSAKSNPVVLEFCDNEKLLDKFKDCAKFLDQVQKGLSDYLETKRSVFTRFYFLSNDELLSILSESKDIDRVQPHLKKCFEGINEVKLDEDNIITHMISPEKEVVPFTDPIDPNGQSVEFWLLEVQKKMRLSIHDVMRDAIIDYTVTPRTEWMQSWGSMFVLNGSQKHWTGEMEDLFLSHGEQAPTEMLTKLKAQLADMVILVRGELTKAARNVVGSLTVIDVHARDVIIKLEKNKVSVKTDFLWSSQLRYYWEDDDLWADMVAARRPYGYEYLGNTFRLVITPLTDKCYLTLIGALSLTLGGAPAGPAGTGKTETTKDLGKALAMQCVVFNCSDGLDFIAMGKFFKGLASCGAWACFDEFNRINIEVLSVIGQQIATIQLALKRKDAELFFEGSQITLDDGFGVFITMNPGYAGRSALPDSLSALFRPVAMMVPDYALIGEIMFFAYGFEYAKECGAKMVTTFKLCSEQLSSQPHYDYGMRAVKTTITAAGNLKRAEPDGDEMVLLLRALQDVNIPKFLAFDLPLFAGIISDLFPGKKRPTLDYGSLFGVMKNVLTKNGLQALPWFVGKVIELYEMIVVRHGLMLVGPTGGGKSSNLKVLKETLTQLKKFNIPGFAYENVIVYQLNPKSITMGQMYGEFDPNTHEWQDGIMSTMYRLASSSPTPERKWMLFDGPVDAIWIENMNTVLDDNKKLCLNSGEIVKMSAEMTMMFEVEDLAVASPATVSRVGIIYMEPASLGCEVLLRSWIEKLPPGLKPATVTKLRFLFDQYMESGIAFLRSNLKELAPTCNNNLAQSLMRILDCYMERYYIKEGRDDPTDSDFQTLGKQIEHLFFFALVWSVGCTTNEKGRAAFDGWLRSEMESNSQEALFPDEGMVYDYSYDLENSKWVYWMNTIKKYEIDPKASFAELVVPTNDSVRNNYLMDLLLMKQKHVLMVGETGTGKTINISQYILGQSKIGMMEKPIDSNCIPVNIAFSAQTSQNMTQDMLDAKMEKRRKGIFGPAAGKQYIVYVDDLNMPKREEYGAQPPIEILRQWFDQSGWYDRKELTFRTIIDLTFICSMGPPGGGRQDVTARFLRHFNMIGYVELSDASKAIIFETILGDFLGHFEARVDNLVKPMVSATIDLFNNIIESLLPTPAKSHYTFNLRDLAKVFQGTLMCEPKKVTGGEDVVRVWVHECKRVFADRLTNATDREWFEKTTRNLVSTKFEMDYDEIVNVERLIYGDYMIRGADPRLYEQVTDMAKLKLTIEEYLEDYNTDQRGAGMPLVMFMDAIEHVSKVARVLRQPMGNCLLLGVGGSGRQSMTKLATYVSGFKMFQVEIVKGYGMAEWREDIKNCLLVAGTKNVPTTFLFSDTQIVDETMLEDINGILNAGDIPNLYNAEDLDTISSACRVDCQRKQLPPTKINIFNQYLLKVRANIHVCLAMSPLGEVFRDRLRMFPSLVNCCTIDWFTEWPAEALQGVGMSQLQDSGMKLDNMEGIVEMFRFIHQSVEQKSKEFLEILRRHAYVTPTSYLELLGSFKTLYAFKKDEVGTKANRLQIGLDKLASTKSMVGGMKEELAILKPQLVQTTKEVEEMMVHIAAEKEEADKVKAKVEVEEKIATEKATKTQAIKDDAQKDLDEALPALDEAVKCLDALKKSDIDEVKSLKTPPSGVVLTLKVTCMYFGVKPNKKNDPDNPGKKIEDWFGAGKDNLLTNAGTFMDSLKKYDKDNIPNSVIKKVEPFMTDEAFTPKMIEKASKACTAICMWARAMYKYHTVAISVAPKKAALAEAQAELDVVMAQLAEKQSSLAKIINRLAELEANYEASVKKLESLKAQATKCEVQLANADKLIGGLGGEEIRWKETVAVLSQELKNVIGNILVSAGTVSYLGPFTTVFRNDIVTMWHETLVKNSIPHTPGCNIINTLSIPVVLRGWQLAGLPTDQLSTENGLIMDKSRRWPLFIDPQAQANRYVKNLGKDKERCLNGMDVIKLTDKNFLRGLINGVRFGKWVLLENIKEELDASLEPILLQQTFKQGGQDMMKIGEDNVPYDENFRFYITTKMPNPHYAPEVQVKVSLLNFSITQIGLEEQLLNVVVEEEMPELSEQRTKLMIENAAMDKQMYDIESQILKLLSESTGNILDDTVLIETLADAKKTSNEIAEKMEEAKVTEAEIFSSSEEYRPVANRASLLYFCISDFATVDPMYQYSLQWFTSFFIRCIGNTPSAKDTPQRLLNLNAYFTFALYQNICRSLFETHKMLFSFLLTIKIMQGENRVDAEEWRFLISGMAPGGVTAENPDPDWIDANMWSGILALSSLPFFKGFEKDFVDNLQKWKKVFDSSDPQTMTFPGGKYGGDLTGLRRMCILRCLRRDKIMAAMSNFVVNEMEQKFVEPPVFDLKACYEDSDSVTPLIFVLSSGSDPMKDLLMLADSMGMSDKLKAIALGQGQGVAATKMMESGQANGDWVCLQNCHLSISWMPELERLCEETVKEKTDGDYRLWLTSMPSPAFPTAVLQNGVKMTKEPPKGMRANLKSNYVKMSDDAIWCTSKPEKYSKLLFALCFFHATVVERKKYGPLGWNIPYTFNETDLDITQSQLFTYVDQFDEVPYQVMQQLASVVNYGGRITDDKDMRTSDIIVADFMCEKALADDYKFSASGLYYSFKGDEDNIHQSYLDYIDSLPIEAEPEVFGMHSNASITCDMNDADNNFKIIVSLQPRAAGGAGMSREDIIYNIADEMEAKVSPPWDIEAVGMLYPVSYNECLNTVLIQEGQRFNKLTVAIRHSLPQLKKALKGLVVLSAELESMGNNLFNQFVPANWTKVSYPSLKGLGPWFSDYMARIKFVNDWIEEGAPPVFWISGFFFPQGFMTAVLQNHARRYTMPIDTVSFSHQMKEELASELTTKPKDGCYIDGLFLEGARWSKQEESLVDPRPKELFSPMCVIQLKPEQFLETPSEGIYRSPVYKVLTRTGTLSTTGHSTNFVFWLNIPSNKPTIYRNSLVSETNAQVKFCDNSEWIKGGVACFCALKY</sequence>
<dbReference type="InterPro" id="IPR035699">
    <property type="entry name" value="AAA_6"/>
</dbReference>
<dbReference type="FunFam" id="1.20.920.20:FF:000006">
    <property type="entry name" value="Dynein, axonemal, heavy chain 6"/>
    <property type="match status" value="1"/>
</dbReference>
<dbReference type="PANTHER" id="PTHR46961:SF5">
    <property type="entry name" value="DYNEIN AXONEMAL HEAVY CHAIN 1"/>
    <property type="match status" value="1"/>
</dbReference>
<evidence type="ECO:0000259" key="25">
    <source>
        <dbReference type="Pfam" id="PF17857"/>
    </source>
</evidence>
<keyword evidence="7" id="KW-0547">Nucleotide-binding</keyword>
<evidence type="ECO:0000313" key="29">
    <source>
        <dbReference type="Proteomes" id="UP001165160"/>
    </source>
</evidence>
<dbReference type="FunFam" id="3.40.50.300:FF:000362">
    <property type="entry name" value="Dynein, axonemal, heavy chain 6"/>
    <property type="match status" value="1"/>
</dbReference>
<evidence type="ECO:0000259" key="27">
    <source>
        <dbReference type="Pfam" id="PF18199"/>
    </source>
</evidence>
<dbReference type="FunFam" id="1.20.58.1120:FF:000001">
    <property type="entry name" value="dynein heavy chain 2, axonemal"/>
    <property type="match status" value="1"/>
</dbReference>
<dbReference type="InterPro" id="IPR013602">
    <property type="entry name" value="Dynein_heavy_linker"/>
</dbReference>
<evidence type="ECO:0000256" key="5">
    <source>
        <dbReference type="ARBA" id="ARBA00022701"/>
    </source>
</evidence>
<dbReference type="FunFam" id="3.40.50.300:FF:000044">
    <property type="entry name" value="Dynein heavy chain 5, axonemal"/>
    <property type="match status" value="1"/>
</dbReference>
<dbReference type="InterPro" id="IPR042219">
    <property type="entry name" value="AAA_lid_11_sf"/>
</dbReference>
<feature type="domain" description="Dynein heavy chain AAA 5 extension" evidence="24">
    <location>
        <begin position="1961"/>
        <end position="2090"/>
    </location>
</feature>
<dbReference type="FunFam" id="1.10.8.710:FF:000001">
    <property type="entry name" value="Dynein axonemal heavy chain 2"/>
    <property type="match status" value="1"/>
</dbReference>
<evidence type="ECO:0000256" key="16">
    <source>
        <dbReference type="SAM" id="Coils"/>
    </source>
</evidence>
<dbReference type="InterPro" id="IPR024743">
    <property type="entry name" value="Dynein_HC_stalk"/>
</dbReference>
<proteinExistence type="inferred from homology"/>
<dbReference type="FunFam" id="1.10.287.2620:FF:000002">
    <property type="entry name" value="Dynein heavy chain 2, axonemal"/>
    <property type="match status" value="1"/>
</dbReference>
<comment type="subcellular location">
    <subcellularLocation>
        <location evidence="1">Cell projection</location>
        <location evidence="1">Cilium</location>
        <location evidence="1">Flagellum</location>
    </subcellularLocation>
    <subcellularLocation>
        <location evidence="2">Cytoplasm</location>
        <location evidence="2">Cytoskeleton</location>
        <location evidence="2">Cilium axoneme</location>
    </subcellularLocation>
</comment>
<dbReference type="InterPro" id="IPR041466">
    <property type="entry name" value="Dynein_AAA5_ext"/>
</dbReference>
<evidence type="ECO:0000256" key="13">
    <source>
        <dbReference type="ARBA" id="ARBA00023175"/>
    </source>
</evidence>
<keyword evidence="6" id="KW-0677">Repeat</keyword>
<keyword evidence="29" id="KW-1185">Reference proteome</keyword>
<feature type="compositionally biased region" description="Basic and acidic residues" evidence="17">
    <location>
        <begin position="484"/>
        <end position="498"/>
    </location>
</feature>
<dbReference type="Gene3D" id="3.10.490.20">
    <property type="match status" value="1"/>
</dbReference>
<dbReference type="GO" id="GO:0045505">
    <property type="term" value="F:dynein intermediate chain binding"/>
    <property type="evidence" value="ECO:0007669"/>
    <property type="project" value="InterPro"/>
</dbReference>
<feature type="domain" description="Dynein heavy chain AAA module D4" evidence="22">
    <location>
        <begin position="2461"/>
        <end position="2719"/>
    </location>
</feature>
<dbReference type="InterPro" id="IPR041228">
    <property type="entry name" value="Dynein_C"/>
</dbReference>
<evidence type="ECO:0000259" key="22">
    <source>
        <dbReference type="Pfam" id="PF12780"/>
    </source>
</evidence>
<dbReference type="Gene3D" id="1.20.1270.280">
    <property type="match status" value="1"/>
</dbReference>
<dbReference type="GO" id="GO:0031514">
    <property type="term" value="C:motile cilium"/>
    <property type="evidence" value="ECO:0007669"/>
    <property type="project" value="UniProtKB-SubCell"/>
</dbReference>
<dbReference type="GO" id="GO:0005874">
    <property type="term" value="C:microtubule"/>
    <property type="evidence" value="ECO:0007669"/>
    <property type="project" value="UniProtKB-KW"/>
</dbReference>
<dbReference type="InterPro" id="IPR043157">
    <property type="entry name" value="Dynein_AAA1S"/>
</dbReference>
<evidence type="ECO:0000256" key="4">
    <source>
        <dbReference type="ARBA" id="ARBA00022490"/>
    </source>
</evidence>
<dbReference type="InterPro" id="IPR041658">
    <property type="entry name" value="AAA_lid_11"/>
</dbReference>
<dbReference type="InterPro" id="IPR035706">
    <property type="entry name" value="AAA_9"/>
</dbReference>
<dbReference type="FunFam" id="3.20.180.20:FF:000003">
    <property type="entry name" value="Dynein heavy chain 12, axonemal"/>
    <property type="match status" value="1"/>
</dbReference>
<feature type="domain" description="Dynein heavy chain hydrolytic ATP-binding dynein motor region" evidence="20">
    <location>
        <begin position="1466"/>
        <end position="1792"/>
    </location>
</feature>
<dbReference type="InterPro" id="IPR041589">
    <property type="entry name" value="DNAH3_AAA_lid_1"/>
</dbReference>
<dbReference type="Gene3D" id="1.20.920.30">
    <property type="match status" value="1"/>
</dbReference>
<keyword evidence="8" id="KW-0067">ATP-binding</keyword>
<evidence type="ECO:0000259" key="20">
    <source>
        <dbReference type="Pfam" id="PF12774"/>
    </source>
</evidence>
<dbReference type="Gene3D" id="3.20.180.20">
    <property type="entry name" value="Dynein heavy chain, N-terminal domain 2"/>
    <property type="match status" value="1"/>
</dbReference>
<dbReference type="Pfam" id="PF12775">
    <property type="entry name" value="AAA_7"/>
    <property type="match status" value="1"/>
</dbReference>
<dbReference type="FunFam" id="3.40.50.300:FF:001145">
    <property type="entry name" value="Putative dynein heavy chain"/>
    <property type="match status" value="1"/>
</dbReference>
<dbReference type="Pfam" id="PF17857">
    <property type="entry name" value="AAA_lid_1"/>
    <property type="match status" value="1"/>
</dbReference>
<dbReference type="GO" id="GO:0005524">
    <property type="term" value="F:ATP binding"/>
    <property type="evidence" value="ECO:0007669"/>
    <property type="project" value="UniProtKB-KW"/>
</dbReference>
<dbReference type="Pfam" id="PF18199">
    <property type="entry name" value="Dynein_C"/>
    <property type="match status" value="1"/>
</dbReference>
<dbReference type="FunFam" id="1.10.8.1220:FF:000001">
    <property type="entry name" value="Dynein axonemal heavy chain 5"/>
    <property type="match status" value="1"/>
</dbReference>
<dbReference type="GO" id="GO:0008569">
    <property type="term" value="F:minus-end-directed microtubule motor activity"/>
    <property type="evidence" value="ECO:0007669"/>
    <property type="project" value="InterPro"/>
</dbReference>
<keyword evidence="5" id="KW-0493">Microtubule</keyword>
<evidence type="ECO:0000256" key="1">
    <source>
        <dbReference type="ARBA" id="ARBA00004230"/>
    </source>
</evidence>
<dbReference type="Pfam" id="PF18198">
    <property type="entry name" value="AAA_lid_11"/>
    <property type="match status" value="1"/>
</dbReference>
<dbReference type="Pfam" id="PF12777">
    <property type="entry name" value="MT"/>
    <property type="match status" value="1"/>
</dbReference>
<dbReference type="Gene3D" id="1.10.287.2620">
    <property type="match status" value="1"/>
</dbReference>
<dbReference type="PANTHER" id="PTHR46961">
    <property type="entry name" value="DYNEIN HEAVY CHAIN 1, AXONEMAL-LIKE PROTEIN"/>
    <property type="match status" value="1"/>
</dbReference>
<dbReference type="InterPro" id="IPR043160">
    <property type="entry name" value="Dynein_C_barrel"/>
</dbReference>
<dbReference type="Pfam" id="PF12781">
    <property type="entry name" value="AAA_9"/>
    <property type="match status" value="1"/>
</dbReference>
<feature type="domain" description="Dynein heavy chain region D6 P-loop" evidence="18">
    <location>
        <begin position="3580"/>
        <end position="3693"/>
    </location>
</feature>
<evidence type="ECO:0000256" key="12">
    <source>
        <dbReference type="ARBA" id="ARBA00023069"/>
    </source>
</evidence>
<evidence type="ECO:0000256" key="2">
    <source>
        <dbReference type="ARBA" id="ARBA00004430"/>
    </source>
</evidence>
<accession>A0A9W7CHF3</accession>
<dbReference type="Gene3D" id="1.20.140.100">
    <property type="entry name" value="Dynein heavy chain, N-terminal domain 2"/>
    <property type="match status" value="1"/>
</dbReference>
<evidence type="ECO:0000256" key="11">
    <source>
        <dbReference type="ARBA" id="ARBA00023054"/>
    </source>
</evidence>
<keyword evidence="14" id="KW-0206">Cytoskeleton</keyword>
<dbReference type="InterPro" id="IPR027417">
    <property type="entry name" value="P-loop_NTPase"/>
</dbReference>
<dbReference type="Gene3D" id="1.20.58.1120">
    <property type="match status" value="1"/>
</dbReference>
<dbReference type="Pfam" id="PF17852">
    <property type="entry name" value="Dynein_AAA_lid"/>
    <property type="match status" value="1"/>
</dbReference>
<keyword evidence="13" id="KW-0505">Motor protein</keyword>
<dbReference type="InterPro" id="IPR004273">
    <property type="entry name" value="Dynein_heavy_D6_P-loop"/>
</dbReference>
<evidence type="ECO:0000256" key="6">
    <source>
        <dbReference type="ARBA" id="ARBA00022737"/>
    </source>
</evidence>
<feature type="domain" description="Dynein heavy chain AAA lid" evidence="26">
    <location>
        <begin position="3726"/>
        <end position="3866"/>
    </location>
</feature>
<gene>
    <name evidence="28" type="ORF">TrVE_jg209</name>
</gene>
<dbReference type="Pfam" id="PF03028">
    <property type="entry name" value="Dynein_heavy"/>
    <property type="match status" value="1"/>
</dbReference>
<dbReference type="Gene3D" id="6.10.140.1060">
    <property type="match status" value="1"/>
</dbReference>
<evidence type="ECO:0000259" key="21">
    <source>
        <dbReference type="Pfam" id="PF12777"/>
    </source>
</evidence>
<dbReference type="InterPro" id="IPR024317">
    <property type="entry name" value="Dynein_heavy_chain_D4_dom"/>
</dbReference>
<dbReference type="Proteomes" id="UP001165160">
    <property type="component" value="Unassembled WGS sequence"/>
</dbReference>
<feature type="compositionally biased region" description="Acidic residues" evidence="17">
    <location>
        <begin position="662"/>
        <end position="674"/>
    </location>
</feature>
<dbReference type="FunFam" id="3.40.50.300:FF:000353">
    <property type="entry name" value="Dynein axonemal heavy chain 1"/>
    <property type="match status" value="1"/>
</dbReference>
<comment type="caution">
    <text evidence="28">The sequence shown here is derived from an EMBL/GenBank/DDBJ whole genome shotgun (WGS) entry which is preliminary data.</text>
</comment>
<dbReference type="GO" id="GO:0005858">
    <property type="term" value="C:axonemal dynein complex"/>
    <property type="evidence" value="ECO:0007669"/>
    <property type="project" value="UniProtKB-ARBA"/>
</dbReference>
<feature type="domain" description="Dynein heavy chain linker" evidence="19">
    <location>
        <begin position="931"/>
        <end position="1337"/>
    </location>
</feature>
<evidence type="ECO:0000256" key="14">
    <source>
        <dbReference type="ARBA" id="ARBA00023212"/>
    </source>
</evidence>
<dbReference type="Gene3D" id="1.10.8.720">
    <property type="entry name" value="Region D6 of dynein motor"/>
    <property type="match status" value="1"/>
</dbReference>
<feature type="domain" description="Dynein heavy chain coiled coil stalk" evidence="21">
    <location>
        <begin position="2733"/>
        <end position="3078"/>
    </location>
</feature>
<evidence type="ECO:0000256" key="8">
    <source>
        <dbReference type="ARBA" id="ARBA00022840"/>
    </source>
</evidence>
<evidence type="ECO:0000259" key="24">
    <source>
        <dbReference type="Pfam" id="PF17852"/>
    </source>
</evidence>
<dbReference type="Gene3D" id="1.20.920.20">
    <property type="match status" value="1"/>
</dbReference>
<evidence type="ECO:0008006" key="30">
    <source>
        <dbReference type="Google" id="ProtNLM"/>
    </source>
</evidence>
<evidence type="ECO:0000259" key="18">
    <source>
        <dbReference type="Pfam" id="PF03028"/>
    </source>
</evidence>
<dbReference type="FunFam" id="3.10.490.20:FF:000009">
    <property type="entry name" value="Dynein heavy chain 4"/>
    <property type="match status" value="1"/>
</dbReference>
<name>A0A9W7CHF3_9STRA</name>
<dbReference type="Pfam" id="PF08393">
    <property type="entry name" value="DHC_N2"/>
    <property type="match status" value="1"/>
</dbReference>
<dbReference type="SUPFAM" id="SSF52540">
    <property type="entry name" value="P-loop containing nucleoside triphosphate hydrolases"/>
    <property type="match status" value="4"/>
</dbReference>
<dbReference type="Pfam" id="PF12780">
    <property type="entry name" value="AAA_8"/>
    <property type="match status" value="1"/>
</dbReference>
<dbReference type="Gene3D" id="1.10.8.1220">
    <property type="match status" value="1"/>
</dbReference>
<dbReference type="FunFam" id="1.20.920.30:FF:000005">
    <property type="entry name" value="Dynein, axonemal, heavy chain 2"/>
    <property type="match status" value="1"/>
</dbReference>
<dbReference type="GO" id="GO:0007018">
    <property type="term" value="P:microtubule-based movement"/>
    <property type="evidence" value="ECO:0007669"/>
    <property type="project" value="InterPro"/>
</dbReference>
<dbReference type="Gene3D" id="1.10.472.130">
    <property type="match status" value="1"/>
</dbReference>
<dbReference type="Gene3D" id="1.10.8.710">
    <property type="match status" value="1"/>
</dbReference>
<dbReference type="GO" id="GO:0051959">
    <property type="term" value="F:dynein light intermediate chain binding"/>
    <property type="evidence" value="ECO:0007669"/>
    <property type="project" value="InterPro"/>
</dbReference>
<dbReference type="FunFam" id="1.20.140.100:FF:000004">
    <property type="entry name" value="Dynein axonemal heavy chain 6"/>
    <property type="match status" value="1"/>
</dbReference>
<evidence type="ECO:0000256" key="15">
    <source>
        <dbReference type="ARBA" id="ARBA00023273"/>
    </source>
</evidence>
<evidence type="ECO:0000259" key="26">
    <source>
        <dbReference type="Pfam" id="PF18198"/>
    </source>
</evidence>
<keyword evidence="15" id="KW-0966">Cell projection</keyword>
<protein>
    <recommendedName>
        <fullName evidence="30">Dynein heavy chain</fullName>
    </recommendedName>
</protein>
<reference evidence="29" key="1">
    <citation type="journal article" date="2023" name="Commun. Biol.">
        <title>Genome analysis of Parmales, the sister group of diatoms, reveals the evolutionary specialization of diatoms from phago-mixotrophs to photoautotrophs.</title>
        <authorList>
            <person name="Ban H."/>
            <person name="Sato S."/>
            <person name="Yoshikawa S."/>
            <person name="Yamada K."/>
            <person name="Nakamura Y."/>
            <person name="Ichinomiya M."/>
            <person name="Sato N."/>
            <person name="Blanc-Mathieu R."/>
            <person name="Endo H."/>
            <person name="Kuwata A."/>
            <person name="Ogata H."/>
        </authorList>
    </citation>
    <scope>NUCLEOTIDE SEQUENCE [LARGE SCALE GENOMIC DNA]</scope>
    <source>
        <strain evidence="29">NIES 3699</strain>
    </source>
</reference>
<evidence type="ECO:0000256" key="3">
    <source>
        <dbReference type="ARBA" id="ARBA00008887"/>
    </source>
</evidence>
<feature type="region of interest" description="Disordered" evidence="17">
    <location>
        <begin position="478"/>
        <end position="501"/>
    </location>
</feature>
<dbReference type="EMBL" id="BRXX01000350">
    <property type="protein sequence ID" value="GMI06562.1"/>
    <property type="molecule type" value="Genomic_DNA"/>
</dbReference>
<keyword evidence="12" id="KW-0969">Cilium</keyword>
<evidence type="ECO:0000256" key="17">
    <source>
        <dbReference type="SAM" id="MobiDB-lite"/>
    </source>
</evidence>
<evidence type="ECO:0000259" key="19">
    <source>
        <dbReference type="Pfam" id="PF08393"/>
    </source>
</evidence>
<dbReference type="InterPro" id="IPR026983">
    <property type="entry name" value="DHC"/>
</dbReference>
<keyword evidence="10" id="KW-0243">Dynein</keyword>
<feature type="region of interest" description="Disordered" evidence="17">
    <location>
        <begin position="657"/>
        <end position="685"/>
    </location>
</feature>
<dbReference type="FunFam" id="1.20.1270.280:FF:000001">
    <property type="entry name" value="dynein heavy chain 7, axonemal"/>
    <property type="match status" value="1"/>
</dbReference>
<comment type="similarity">
    <text evidence="3">Belongs to the dynein heavy chain family.</text>
</comment>
<evidence type="ECO:0000256" key="9">
    <source>
        <dbReference type="ARBA" id="ARBA00022846"/>
    </source>
</evidence>
<dbReference type="Gene3D" id="3.40.50.300">
    <property type="entry name" value="P-loop containing nucleotide triphosphate hydrolases"/>
    <property type="match status" value="5"/>
</dbReference>
<evidence type="ECO:0000256" key="10">
    <source>
        <dbReference type="ARBA" id="ARBA00023017"/>
    </source>
</evidence>
<feature type="domain" description="Dynein heavy chain 3 AAA+ lid" evidence="25">
    <location>
        <begin position="2316"/>
        <end position="2409"/>
    </location>
</feature>
<dbReference type="Pfam" id="PF12774">
    <property type="entry name" value="AAA_6"/>
    <property type="match status" value="1"/>
</dbReference>
<evidence type="ECO:0000256" key="7">
    <source>
        <dbReference type="ARBA" id="ARBA00022741"/>
    </source>
</evidence>
<evidence type="ECO:0000313" key="28">
    <source>
        <dbReference type="EMBL" id="GMI06562.1"/>
    </source>
</evidence>
<organism evidence="28 29">
    <name type="scientific">Triparma verrucosa</name>
    <dbReference type="NCBI Taxonomy" id="1606542"/>
    <lineage>
        <taxon>Eukaryota</taxon>
        <taxon>Sar</taxon>
        <taxon>Stramenopiles</taxon>
        <taxon>Ochrophyta</taxon>
        <taxon>Bolidophyceae</taxon>
        <taxon>Parmales</taxon>
        <taxon>Triparmaceae</taxon>
        <taxon>Triparma</taxon>
    </lineage>
</organism>
<feature type="domain" description="Dynein heavy chain ATP-binding dynein motor region" evidence="23">
    <location>
        <begin position="3109"/>
        <end position="3334"/>
    </location>
</feature>
<evidence type="ECO:0000259" key="23">
    <source>
        <dbReference type="Pfam" id="PF12781"/>
    </source>
</evidence>
<dbReference type="InterPro" id="IPR042222">
    <property type="entry name" value="Dynein_2_N"/>
</dbReference>
<keyword evidence="11 16" id="KW-0175">Coiled coil</keyword>
<feature type="coiled-coil region" evidence="16">
    <location>
        <begin position="2964"/>
        <end position="3026"/>
    </location>
</feature>
<keyword evidence="4" id="KW-0963">Cytoplasm</keyword>
<dbReference type="InterPro" id="IPR042228">
    <property type="entry name" value="Dynein_linker_3"/>
</dbReference>